<dbReference type="Gene3D" id="3.40.190.10">
    <property type="entry name" value="Periplasmic binding protein-like II"/>
    <property type="match status" value="1"/>
</dbReference>
<organism evidence="1">
    <name type="scientific">Paulinella micropora</name>
    <dbReference type="NCBI Taxonomy" id="1928728"/>
    <lineage>
        <taxon>Eukaryota</taxon>
        <taxon>Sar</taxon>
        <taxon>Rhizaria</taxon>
        <taxon>Cercozoa</taxon>
        <taxon>Imbricatea</taxon>
        <taxon>Silicofilosea</taxon>
        <taxon>Euglyphida</taxon>
        <taxon>Paulinellidae</taxon>
        <taxon>Paulinella</taxon>
    </lineage>
</organism>
<evidence type="ECO:0000313" key="1">
    <source>
        <dbReference type="EMBL" id="APP88491.1"/>
    </source>
</evidence>
<evidence type="ECO:0000313" key="2">
    <source>
        <dbReference type="EMBL" id="AQX45258.1"/>
    </source>
</evidence>
<dbReference type="SUPFAM" id="SSF53850">
    <property type="entry name" value="Periplasmic binding protein-like II"/>
    <property type="match status" value="1"/>
</dbReference>
<accession>A0A1L5YCQ7</accession>
<gene>
    <name evidence="3" type="primary">MYN1_Chr_654</name>
    <name evidence="1" type="ORF">PCKR_726</name>
    <name evidence="2" type="ORF">PFK_726</name>
    <name evidence="3" type="ORF">PMYN1_Chma671</name>
</gene>
<sequence>MINSALLSRRQLLKTGTLGTVALLSGCEYSKLSRSTLLYSRGSLPYQWLKLLPNDWRSDSMVNSSEVVNRILSSHPDLVQVSDAWGQLLNPNDLAPLDTIPLFKELALFTEPITYIFKDDLLRKVALPIAFSPWLLVICNRPDLLARSSEGWHLLLDPTVRGRVVFPSSPRVLIDIAQRLEGGLETLPVLRRSVLSFDRYYGLNLLLNGDAEISILPAREAIPLLQEHPHLKGLLPNQGTILTWDLLVRPLLSQKALPIAWIQEAWKRPLLDHLIATGWVPPLPRARLQGALDKLKLPPEWKELLYPEESLLNKCSSLLPLDINERKRLQDIWTSVMV</sequence>
<dbReference type="EMBL" id="KX897545">
    <property type="protein sequence ID" value="APP88491.1"/>
    <property type="molecule type" value="Genomic_DNA"/>
</dbReference>
<dbReference type="EMBL" id="KY124271">
    <property type="protein sequence ID" value="AQX45258.1"/>
    <property type="molecule type" value="Genomic_DNA"/>
</dbReference>
<dbReference type="EMBL" id="LC490351">
    <property type="protein sequence ID" value="BBL86476.1"/>
    <property type="molecule type" value="Genomic_DNA"/>
</dbReference>
<keyword evidence="1" id="KW-0934">Plastid</keyword>
<evidence type="ECO:0000313" key="3">
    <source>
        <dbReference type="EMBL" id="BBL86476.1"/>
    </source>
</evidence>
<protein>
    <submittedName>
        <fullName evidence="3">Periplasmic binding protein-like II superfamily</fullName>
    </submittedName>
</protein>
<reference evidence="1" key="1">
    <citation type="journal article" date="2017" name="Protist">
        <title>Diversity of the Photosynthetic Paulinella Species, with the Description of Paulinella micropora sp. nov. and the Chromatophore Genome Sequence for strain KR01.</title>
        <authorList>
            <person name="Lhee D."/>
            <person name="Yang E.C."/>
            <person name="Kim J.I."/>
            <person name="Nakayama T."/>
            <person name="Zuccarello G."/>
            <person name="Andersen R.A."/>
            <person name="Yoon H.S."/>
        </authorList>
    </citation>
    <scope>NUCLEOTIDE SEQUENCE</scope>
    <source>
        <strain evidence="2">FK01</strain>
        <strain evidence="1">KR01</strain>
    </source>
</reference>
<reference evidence="3 4" key="2">
    <citation type="submission" date="2019-06" db="EMBL/GenBank/DDBJ databases">
        <title>A hidden player of endosymbiotic evolution: DNA virus triggered massive gene transfer.</title>
        <authorList>
            <person name="Matsuo M."/>
            <person name="Katahata A."/>
            <person name="Tachikawa M."/>
            <person name="Minakuchi Y."/>
            <person name="Noguchi H."/>
            <person name="Toyoda A."/>
            <person name="Fujiyama A."/>
            <person name="Suzuki Y."/>
            <person name="Satoh S."/>
            <person name="Nakayama T."/>
            <person name="Kamikawa R."/>
            <person name="Nomura M."/>
            <person name="Inagaki Y."/>
            <person name="Ishida K."/>
            <person name="Obokata J."/>
        </authorList>
    </citation>
    <scope>NUCLEOTIDE SEQUENCE [LARGE SCALE GENOMIC DNA]</scope>
    <source>
        <strain evidence="3 4">MYN1</strain>
    </source>
</reference>
<name>A0A1L5YCQ7_9EUKA</name>
<proteinExistence type="predicted"/>
<dbReference type="AlphaFoldDB" id="A0A1L5YCQ7"/>
<keyword evidence="4" id="KW-1185">Reference proteome</keyword>
<geneLocation type="plastid" evidence="1"/>
<evidence type="ECO:0000313" key="4">
    <source>
        <dbReference type="Proteomes" id="UP000503178"/>
    </source>
</evidence>
<dbReference type="Proteomes" id="UP000503178">
    <property type="component" value="Chromatophore Pltd"/>
</dbReference>